<dbReference type="Proteomes" id="UP001320831">
    <property type="component" value="Unassembled WGS sequence"/>
</dbReference>
<name>A0ABT2LGU1_9HYPH</name>
<dbReference type="CDD" id="cd02440">
    <property type="entry name" value="AdoMet_MTases"/>
    <property type="match status" value="1"/>
</dbReference>
<evidence type="ECO:0000313" key="4">
    <source>
        <dbReference type="Proteomes" id="UP001320831"/>
    </source>
</evidence>
<dbReference type="InterPro" id="IPR029063">
    <property type="entry name" value="SAM-dependent_MTases_sf"/>
</dbReference>
<evidence type="ECO:0000313" key="3">
    <source>
        <dbReference type="EMBL" id="MCT7373736.1"/>
    </source>
</evidence>
<keyword evidence="1" id="KW-0812">Transmembrane</keyword>
<evidence type="ECO:0000256" key="1">
    <source>
        <dbReference type="SAM" id="Phobius"/>
    </source>
</evidence>
<feature type="transmembrane region" description="Helical" evidence="1">
    <location>
        <begin position="325"/>
        <end position="345"/>
    </location>
</feature>
<dbReference type="PANTHER" id="PTHR43591:SF24">
    <property type="entry name" value="2-METHOXY-6-POLYPRENYL-1,4-BENZOQUINOL METHYLASE, MITOCHONDRIAL"/>
    <property type="match status" value="1"/>
</dbReference>
<keyword evidence="3" id="KW-0489">Methyltransferase</keyword>
<keyword evidence="4" id="KW-1185">Reference proteome</keyword>
<feature type="transmembrane region" description="Helical" evidence="1">
    <location>
        <begin position="378"/>
        <end position="397"/>
    </location>
</feature>
<dbReference type="GO" id="GO:0008168">
    <property type="term" value="F:methyltransferase activity"/>
    <property type="evidence" value="ECO:0007669"/>
    <property type="project" value="UniProtKB-KW"/>
</dbReference>
<feature type="transmembrane region" description="Helical" evidence="1">
    <location>
        <begin position="352"/>
        <end position="372"/>
    </location>
</feature>
<feature type="domain" description="Methyltransferase" evidence="2">
    <location>
        <begin position="74"/>
        <end position="220"/>
    </location>
</feature>
<accession>A0ABT2LGU1</accession>
<organism evidence="3 4">
    <name type="scientific">Chelativorans salis</name>
    <dbReference type="NCBI Taxonomy" id="2978478"/>
    <lineage>
        <taxon>Bacteria</taxon>
        <taxon>Pseudomonadati</taxon>
        <taxon>Pseudomonadota</taxon>
        <taxon>Alphaproteobacteria</taxon>
        <taxon>Hyphomicrobiales</taxon>
        <taxon>Phyllobacteriaceae</taxon>
        <taxon>Chelativorans</taxon>
    </lineage>
</organism>
<keyword evidence="1" id="KW-0472">Membrane</keyword>
<comment type="caution">
    <text evidence="3">The sequence shown here is derived from an EMBL/GenBank/DDBJ whole genome shotgun (WGS) entry which is preliminary data.</text>
</comment>
<proteinExistence type="predicted"/>
<sequence length="416" mass="44584">MVAILGYSKEQITEAVKAMYGSVADDPHQGFHFPVGRPAALAVGYPAEELDRLPRTAVDRFAGVGYPFRAGVIKRGDTVLDIGSGSGTDTLLASRLVGDAGKVWALDITPDMLARLKATLQEAGIRNVEPIEADAENIPLPDNSVDVVTSNGVLNLVPDKRKAFAEIFRVLKPEGRMQLSDIVIAKPVPVGGRSDPKLWAECVVGASIDEDYLELLRETGFADVEVLGEFDYFAESPSADTRRIAAGLGARSMEAVMRRPAEASRRAAPARFLRRLHPRRLKAISGRGLWGAVAAITAIVVCYGVMASIGLLSLIGVAFAFPEGAWATAIFAAAALAVIATAFNLPRHGHPWPLLVTAVGATLIGYAMFWNYNPLVEALGFTILIGGVVFDLHRLYLSQCTPARVETSAARPTLER</sequence>
<gene>
    <name evidence="3" type="ORF">N5A92_01565</name>
</gene>
<keyword evidence="1" id="KW-1133">Transmembrane helix</keyword>
<protein>
    <submittedName>
        <fullName evidence="3">Methyltransferase domain-containing protein</fullName>
    </submittedName>
</protein>
<dbReference type="SUPFAM" id="SSF53335">
    <property type="entry name" value="S-adenosyl-L-methionine-dependent methyltransferases"/>
    <property type="match status" value="1"/>
</dbReference>
<dbReference type="Gene3D" id="3.40.50.150">
    <property type="entry name" value="Vaccinia Virus protein VP39"/>
    <property type="match status" value="1"/>
</dbReference>
<dbReference type="PANTHER" id="PTHR43591">
    <property type="entry name" value="METHYLTRANSFERASE"/>
    <property type="match status" value="1"/>
</dbReference>
<dbReference type="Pfam" id="PF13847">
    <property type="entry name" value="Methyltransf_31"/>
    <property type="match status" value="1"/>
</dbReference>
<dbReference type="EMBL" id="JAOCZP010000001">
    <property type="protein sequence ID" value="MCT7373736.1"/>
    <property type="molecule type" value="Genomic_DNA"/>
</dbReference>
<dbReference type="GO" id="GO:0032259">
    <property type="term" value="P:methylation"/>
    <property type="evidence" value="ECO:0007669"/>
    <property type="project" value="UniProtKB-KW"/>
</dbReference>
<dbReference type="InterPro" id="IPR025714">
    <property type="entry name" value="Methyltranfer_dom"/>
</dbReference>
<keyword evidence="3" id="KW-0808">Transferase</keyword>
<feature type="transmembrane region" description="Helical" evidence="1">
    <location>
        <begin position="289"/>
        <end position="319"/>
    </location>
</feature>
<evidence type="ECO:0000259" key="2">
    <source>
        <dbReference type="Pfam" id="PF13847"/>
    </source>
</evidence>
<reference evidence="3 4" key="1">
    <citation type="submission" date="2022-09" db="EMBL/GenBank/DDBJ databases">
        <title>Chelativorans salina sp. nov., a novel slightly halophilic bacterium isolated from a saline lake sediment enrichment.</title>
        <authorList>
            <person name="Gao L."/>
            <person name="Fang B.-Z."/>
            <person name="Li W.-J."/>
        </authorList>
    </citation>
    <scope>NUCLEOTIDE SEQUENCE [LARGE SCALE GENOMIC DNA]</scope>
    <source>
        <strain evidence="3 4">EGI FJ00035</strain>
    </source>
</reference>
<dbReference type="RefSeq" id="WP_260900062.1">
    <property type="nucleotide sequence ID" value="NZ_JAOCZP010000001.1"/>
</dbReference>